<dbReference type="Proteomes" id="UP000440004">
    <property type="component" value="Unassembled WGS sequence"/>
</dbReference>
<evidence type="ECO:0000256" key="1">
    <source>
        <dbReference type="ARBA" id="ARBA00018672"/>
    </source>
</evidence>
<dbReference type="PANTHER" id="PTHR43214">
    <property type="entry name" value="TWO-COMPONENT RESPONSE REGULATOR"/>
    <property type="match status" value="1"/>
</dbReference>
<dbReference type="Pfam" id="PF00072">
    <property type="entry name" value="Response_reg"/>
    <property type="match status" value="1"/>
</dbReference>
<dbReference type="AlphaFoldDB" id="A0A6A7K685"/>
<dbReference type="InterPro" id="IPR011006">
    <property type="entry name" value="CheY-like_superfamily"/>
</dbReference>
<dbReference type="SMART" id="SM00421">
    <property type="entry name" value="HTH_LUXR"/>
    <property type="match status" value="1"/>
</dbReference>
<dbReference type="GO" id="GO:0006355">
    <property type="term" value="P:regulation of DNA-templated transcription"/>
    <property type="evidence" value="ECO:0007669"/>
    <property type="project" value="InterPro"/>
</dbReference>
<dbReference type="InterPro" id="IPR000792">
    <property type="entry name" value="Tscrpt_reg_LuxR_C"/>
</dbReference>
<gene>
    <name evidence="10" type="ORF">GC105_03930</name>
</gene>
<dbReference type="CDD" id="cd06170">
    <property type="entry name" value="LuxR_C_like"/>
    <property type="match status" value="1"/>
</dbReference>
<dbReference type="InterPro" id="IPR001789">
    <property type="entry name" value="Sig_transdc_resp-reg_receiver"/>
</dbReference>
<keyword evidence="5" id="KW-0804">Transcription</keyword>
<dbReference type="PROSITE" id="PS50043">
    <property type="entry name" value="HTH_LUXR_2"/>
    <property type="match status" value="1"/>
</dbReference>
<evidence type="ECO:0000256" key="6">
    <source>
        <dbReference type="ARBA" id="ARBA00024867"/>
    </source>
</evidence>
<reference evidence="10 11" key="1">
    <citation type="submission" date="2019-10" db="EMBL/GenBank/DDBJ databases">
        <title>Alkalibaculum tamaniensis sp.nov., a new alkaliphilic acetogen, isolated on methoxylated aromatics from a mud volcano.</title>
        <authorList>
            <person name="Khomyakova M.A."/>
            <person name="Merkel A.Y."/>
            <person name="Bonch-Osmolovskaya E.A."/>
            <person name="Slobodkin A.I."/>
        </authorList>
    </citation>
    <scope>NUCLEOTIDE SEQUENCE [LARGE SCALE GENOMIC DNA]</scope>
    <source>
        <strain evidence="10 11">M08DMB</strain>
    </source>
</reference>
<dbReference type="InterPro" id="IPR039420">
    <property type="entry name" value="WalR-like"/>
</dbReference>
<dbReference type="EMBL" id="WHNX01000005">
    <property type="protein sequence ID" value="MPW24936.1"/>
    <property type="molecule type" value="Genomic_DNA"/>
</dbReference>
<proteinExistence type="predicted"/>
<dbReference type="PRINTS" id="PR00038">
    <property type="entry name" value="HTHLUXR"/>
</dbReference>
<keyword evidence="3" id="KW-0805">Transcription regulation</keyword>
<accession>A0A6A7K685</accession>
<dbReference type="Gene3D" id="3.40.50.2300">
    <property type="match status" value="1"/>
</dbReference>
<evidence type="ECO:0000256" key="7">
    <source>
        <dbReference type="PROSITE-ProRule" id="PRU00169"/>
    </source>
</evidence>
<dbReference type="InterPro" id="IPR016032">
    <property type="entry name" value="Sig_transdc_resp-reg_C-effctor"/>
</dbReference>
<comment type="caution">
    <text evidence="10">The sequence shown here is derived from an EMBL/GenBank/DDBJ whole genome shotgun (WGS) entry which is preliminary data.</text>
</comment>
<keyword evidence="2 7" id="KW-0597">Phosphoprotein</keyword>
<dbReference type="SUPFAM" id="SSF46894">
    <property type="entry name" value="C-terminal effector domain of the bipartite response regulators"/>
    <property type="match status" value="1"/>
</dbReference>
<dbReference type="SMART" id="SM00448">
    <property type="entry name" value="REC"/>
    <property type="match status" value="1"/>
</dbReference>
<evidence type="ECO:0000256" key="4">
    <source>
        <dbReference type="ARBA" id="ARBA00023125"/>
    </source>
</evidence>
<keyword evidence="4" id="KW-0238">DNA-binding</keyword>
<dbReference type="Pfam" id="PF00196">
    <property type="entry name" value="GerE"/>
    <property type="match status" value="1"/>
</dbReference>
<dbReference type="PROSITE" id="PS50110">
    <property type="entry name" value="RESPONSE_REGULATORY"/>
    <property type="match status" value="1"/>
</dbReference>
<protein>
    <recommendedName>
        <fullName evidence="1">Stage 0 sporulation protein A homolog</fullName>
    </recommendedName>
</protein>
<dbReference type="GO" id="GO:0000160">
    <property type="term" value="P:phosphorelay signal transduction system"/>
    <property type="evidence" value="ECO:0007669"/>
    <property type="project" value="InterPro"/>
</dbReference>
<dbReference type="GO" id="GO:0003677">
    <property type="term" value="F:DNA binding"/>
    <property type="evidence" value="ECO:0007669"/>
    <property type="project" value="UniProtKB-KW"/>
</dbReference>
<feature type="modified residue" description="4-aspartylphosphate" evidence="7">
    <location>
        <position position="58"/>
    </location>
</feature>
<evidence type="ECO:0000256" key="2">
    <source>
        <dbReference type="ARBA" id="ARBA00022553"/>
    </source>
</evidence>
<feature type="domain" description="Response regulatory" evidence="9">
    <location>
        <begin position="7"/>
        <end position="123"/>
    </location>
</feature>
<evidence type="ECO:0000256" key="5">
    <source>
        <dbReference type="ARBA" id="ARBA00023163"/>
    </source>
</evidence>
<sequence length="212" mass="23500">MKNDIIKILLIDDHSVVRLGIRSLIEKNSDMMVCGEYGTLTAAYENIKGLEPDVVLLDIKLPDGDGVTGCMTIKTMCPQTKVIILTAYGEDSLIVDVIKAGADGYLLKNIDSKTIISSIRGVTKGDSILDPNVISKVLGLLKNKDTDDVNLTQQEQEILNLISEGKTNKKISKEMFITEKTVRNYVSIILKKINVSNRTEAALYWIRQKSLK</sequence>
<dbReference type="RefSeq" id="WP_152801941.1">
    <property type="nucleotide sequence ID" value="NZ_WHNX01000005.1"/>
</dbReference>
<keyword evidence="11" id="KW-1185">Reference proteome</keyword>
<dbReference type="SUPFAM" id="SSF52172">
    <property type="entry name" value="CheY-like"/>
    <property type="match status" value="1"/>
</dbReference>
<evidence type="ECO:0000313" key="10">
    <source>
        <dbReference type="EMBL" id="MPW24936.1"/>
    </source>
</evidence>
<dbReference type="InterPro" id="IPR058245">
    <property type="entry name" value="NreC/VraR/RcsB-like_REC"/>
</dbReference>
<evidence type="ECO:0000256" key="3">
    <source>
        <dbReference type="ARBA" id="ARBA00023015"/>
    </source>
</evidence>
<name>A0A6A7K685_9FIRM</name>
<evidence type="ECO:0000259" key="9">
    <source>
        <dbReference type="PROSITE" id="PS50110"/>
    </source>
</evidence>
<dbReference type="CDD" id="cd17535">
    <property type="entry name" value="REC_NarL-like"/>
    <property type="match status" value="1"/>
</dbReference>
<organism evidence="10 11">
    <name type="scientific">Alkalibaculum sporogenes</name>
    <dbReference type="NCBI Taxonomy" id="2655001"/>
    <lineage>
        <taxon>Bacteria</taxon>
        <taxon>Bacillati</taxon>
        <taxon>Bacillota</taxon>
        <taxon>Clostridia</taxon>
        <taxon>Eubacteriales</taxon>
        <taxon>Eubacteriaceae</taxon>
        <taxon>Alkalibaculum</taxon>
    </lineage>
</organism>
<comment type="function">
    <text evidence="6">May play the central regulatory role in sporulation. It may be an element of the effector pathway responsible for the activation of sporulation genes in response to nutritional stress. Spo0A may act in concert with spo0H (a sigma factor) to control the expression of some genes that are critical to the sporulation process.</text>
</comment>
<feature type="domain" description="HTH luxR-type" evidence="8">
    <location>
        <begin position="144"/>
        <end position="209"/>
    </location>
</feature>
<evidence type="ECO:0000313" key="11">
    <source>
        <dbReference type="Proteomes" id="UP000440004"/>
    </source>
</evidence>
<evidence type="ECO:0000259" key="8">
    <source>
        <dbReference type="PROSITE" id="PS50043"/>
    </source>
</evidence>